<evidence type="ECO:0000256" key="3">
    <source>
        <dbReference type="ARBA" id="ARBA00023012"/>
    </source>
</evidence>
<feature type="transmembrane region" description="Helical" evidence="5">
    <location>
        <begin position="39"/>
        <end position="58"/>
    </location>
</feature>
<dbReference type="InterPro" id="IPR003594">
    <property type="entry name" value="HATPase_dom"/>
</dbReference>
<dbReference type="Proteomes" id="UP001527866">
    <property type="component" value="Unassembled WGS sequence"/>
</dbReference>
<feature type="coiled-coil region" evidence="4">
    <location>
        <begin position="175"/>
        <end position="202"/>
    </location>
</feature>
<sequence length="415" mass="44083">MAGVVPATLPRLAALVRLLLQIRMLFCAMALLLIPTNRLSVETIVLVAAISILSGLAARQWERFVPYLRSHPLLSTLDITATGAILVIDGPSGPAFITTVISAAIAGILFGGRQAAMVVAFQIFCYMSALAAYATMAGPSAEIEVLSYQVLAVHPALYPVAGYAGAKIRAVLTELAGEQMARRNAEREIAAVQERERLAREMHDSVAKTLRGAAMAAQALPLWLKKDPARAEEVARQIVAASDTAAAQARELITDLREHDDAGADLPFIQALGIVIAEWNKEHAIEVEVTIPPDASPEPPDTARREALAILKEALTNVERHADAGHVHIEVQEPTPGTCRLIITDDGRGFPEPPARLLETERSGNGHYGLLGMVERAEGAGATLEFTDGPGGGARLSLSLPLGDAPRATRPSATV</sequence>
<dbReference type="RefSeq" id="WP_270685622.1">
    <property type="nucleotide sequence ID" value="NZ_JAQFWQ010000024.1"/>
</dbReference>
<evidence type="ECO:0000256" key="5">
    <source>
        <dbReference type="SAM" id="Phobius"/>
    </source>
</evidence>
<dbReference type="SUPFAM" id="SSF55874">
    <property type="entry name" value="ATPase domain of HSP90 chaperone/DNA topoisomerase II/histidine kinase"/>
    <property type="match status" value="1"/>
</dbReference>
<feature type="domain" description="Histidine kinase/HSP90-like ATPase" evidence="6">
    <location>
        <begin position="302"/>
        <end position="404"/>
    </location>
</feature>
<organism evidence="7 8">
    <name type="scientific">Nocardiopsis endophytica</name>
    <dbReference type="NCBI Taxonomy" id="3018445"/>
    <lineage>
        <taxon>Bacteria</taxon>
        <taxon>Bacillati</taxon>
        <taxon>Actinomycetota</taxon>
        <taxon>Actinomycetes</taxon>
        <taxon>Streptosporangiales</taxon>
        <taxon>Nocardiopsidaceae</taxon>
        <taxon>Nocardiopsis</taxon>
    </lineage>
</organism>
<keyword evidence="2 7" id="KW-0418">Kinase</keyword>
<gene>
    <name evidence="7" type="ORF">O4J56_10875</name>
</gene>
<feature type="transmembrane region" description="Helical" evidence="5">
    <location>
        <begin position="94"/>
        <end position="111"/>
    </location>
</feature>
<evidence type="ECO:0000256" key="4">
    <source>
        <dbReference type="SAM" id="Coils"/>
    </source>
</evidence>
<evidence type="ECO:0000313" key="7">
    <source>
        <dbReference type="EMBL" id="MDA2811140.1"/>
    </source>
</evidence>
<dbReference type="Pfam" id="PF02518">
    <property type="entry name" value="HATPase_c"/>
    <property type="match status" value="1"/>
</dbReference>
<keyword evidence="8" id="KW-1185">Reference proteome</keyword>
<dbReference type="CDD" id="cd16917">
    <property type="entry name" value="HATPase_UhpB-NarQ-NarX-like"/>
    <property type="match status" value="1"/>
</dbReference>
<keyword evidence="5" id="KW-0812">Transmembrane</keyword>
<dbReference type="Pfam" id="PF07730">
    <property type="entry name" value="HisKA_3"/>
    <property type="match status" value="1"/>
</dbReference>
<dbReference type="SMART" id="SM00387">
    <property type="entry name" value="HATPase_c"/>
    <property type="match status" value="1"/>
</dbReference>
<dbReference type="EMBL" id="JAQFWQ010000024">
    <property type="protein sequence ID" value="MDA2811140.1"/>
    <property type="molecule type" value="Genomic_DNA"/>
</dbReference>
<keyword evidence="5" id="KW-0472">Membrane</keyword>
<evidence type="ECO:0000313" key="8">
    <source>
        <dbReference type="Proteomes" id="UP001527866"/>
    </source>
</evidence>
<keyword evidence="5" id="KW-1133">Transmembrane helix</keyword>
<accession>A0ABT4U2J1</accession>
<dbReference type="InterPro" id="IPR011712">
    <property type="entry name" value="Sig_transdc_His_kin_sub3_dim/P"/>
</dbReference>
<evidence type="ECO:0000256" key="1">
    <source>
        <dbReference type="ARBA" id="ARBA00022679"/>
    </source>
</evidence>
<feature type="transmembrane region" description="Helical" evidence="5">
    <location>
        <begin position="70"/>
        <end position="88"/>
    </location>
</feature>
<dbReference type="GO" id="GO:0016301">
    <property type="term" value="F:kinase activity"/>
    <property type="evidence" value="ECO:0007669"/>
    <property type="project" value="UniProtKB-KW"/>
</dbReference>
<evidence type="ECO:0000256" key="2">
    <source>
        <dbReference type="ARBA" id="ARBA00022777"/>
    </source>
</evidence>
<dbReference type="Gene3D" id="3.30.565.10">
    <property type="entry name" value="Histidine kinase-like ATPase, C-terminal domain"/>
    <property type="match status" value="1"/>
</dbReference>
<dbReference type="PANTHER" id="PTHR24421:SF61">
    <property type="entry name" value="OXYGEN SENSOR HISTIDINE KINASE NREB"/>
    <property type="match status" value="1"/>
</dbReference>
<keyword evidence="4" id="KW-0175">Coiled coil</keyword>
<feature type="transmembrane region" description="Helical" evidence="5">
    <location>
        <begin position="12"/>
        <end position="33"/>
    </location>
</feature>
<dbReference type="Gene3D" id="1.20.5.1930">
    <property type="match status" value="1"/>
</dbReference>
<dbReference type="PANTHER" id="PTHR24421">
    <property type="entry name" value="NITRATE/NITRITE SENSOR PROTEIN NARX-RELATED"/>
    <property type="match status" value="1"/>
</dbReference>
<feature type="transmembrane region" description="Helical" evidence="5">
    <location>
        <begin position="118"/>
        <end position="136"/>
    </location>
</feature>
<dbReference type="InterPro" id="IPR050482">
    <property type="entry name" value="Sensor_HK_TwoCompSys"/>
</dbReference>
<dbReference type="InterPro" id="IPR036890">
    <property type="entry name" value="HATPase_C_sf"/>
</dbReference>
<keyword evidence="1" id="KW-0808">Transferase</keyword>
<proteinExistence type="predicted"/>
<comment type="caution">
    <text evidence="7">The sequence shown here is derived from an EMBL/GenBank/DDBJ whole genome shotgun (WGS) entry which is preliminary data.</text>
</comment>
<protein>
    <submittedName>
        <fullName evidence="7">Histidine kinase</fullName>
    </submittedName>
</protein>
<reference evidence="7 8" key="1">
    <citation type="submission" date="2023-01" db="EMBL/GenBank/DDBJ databases">
        <title>Draft genome sequence of Nocardiopsis sp. RSe5-2 isolated from halophytes.</title>
        <authorList>
            <person name="Duangmal K."/>
            <person name="Chantavorakit T."/>
        </authorList>
    </citation>
    <scope>NUCLEOTIDE SEQUENCE [LARGE SCALE GENOMIC DNA]</scope>
    <source>
        <strain evidence="7 8">RSe5-2</strain>
    </source>
</reference>
<keyword evidence="3" id="KW-0902">Two-component regulatory system</keyword>
<evidence type="ECO:0000259" key="6">
    <source>
        <dbReference type="SMART" id="SM00387"/>
    </source>
</evidence>
<name>A0ABT4U2J1_9ACTN</name>